<reference evidence="7" key="1">
    <citation type="journal article" date="2014" name="Soil Biol. Biochem.">
        <title>Structure and function of bacterial communities in ageing soils: Insights from the Mendocino ecological staircase.</title>
        <authorList>
            <person name="Uroz S."/>
            <person name="Tech J.J."/>
            <person name="Sawaya N.A."/>
            <person name="Frey-Klett P."/>
            <person name="Leveau J.H.J."/>
        </authorList>
    </citation>
    <scope>NUCLEOTIDE SEQUENCE [LARGE SCALE GENOMIC DNA]</scope>
    <source>
        <strain evidence="7">Cal35</strain>
    </source>
</reference>
<dbReference type="STRING" id="279058.LT85_1457"/>
<dbReference type="InterPro" id="IPR051799">
    <property type="entry name" value="NADH_flavin_oxidoreductase"/>
</dbReference>
<name>A0A0A1FA07_9BURK</name>
<dbReference type="RefSeq" id="WP_038487055.1">
    <property type="nucleotide sequence ID" value="NZ_CP009962.1"/>
</dbReference>
<feature type="domain" description="FAD/NAD(P)-binding" evidence="5">
    <location>
        <begin position="391"/>
        <end position="641"/>
    </location>
</feature>
<keyword evidence="6" id="KW-0489">Methyltransferase</keyword>
<dbReference type="PANTHER" id="PTHR43656:SF2">
    <property type="entry name" value="BINDING OXIDOREDUCTASE, PUTATIVE (AFU_ORTHOLOGUE AFUA_2G08260)-RELATED"/>
    <property type="match status" value="1"/>
</dbReference>
<dbReference type="AlphaFoldDB" id="A0A0A1FA07"/>
<dbReference type="InterPro" id="IPR013785">
    <property type="entry name" value="Aldolase_TIM"/>
</dbReference>
<dbReference type="SUPFAM" id="SSF51395">
    <property type="entry name" value="FMN-linked oxidoreductases"/>
    <property type="match status" value="1"/>
</dbReference>
<accession>A0A0A1FA07</accession>
<evidence type="ECO:0000313" key="6">
    <source>
        <dbReference type="EMBL" id="AIY40615.1"/>
    </source>
</evidence>
<comment type="similarity">
    <text evidence="1">In the N-terminal section; belongs to the NADH:flavin oxidoreductase/NADH oxidase family.</text>
</comment>
<dbReference type="Gene3D" id="3.50.50.60">
    <property type="entry name" value="FAD/NAD(P)-binding domain"/>
    <property type="match status" value="1"/>
</dbReference>
<dbReference type="Pfam" id="PF07992">
    <property type="entry name" value="Pyr_redox_2"/>
    <property type="match status" value="1"/>
</dbReference>
<keyword evidence="7" id="KW-1185">Reference proteome</keyword>
<dbReference type="InterPro" id="IPR023753">
    <property type="entry name" value="FAD/NAD-binding_dom"/>
</dbReference>
<keyword evidence="2" id="KW-0285">Flavoprotein</keyword>
<dbReference type="HOGENOM" id="CLU_012153_1_2_4"/>
<dbReference type="OrthoDB" id="8985337at2"/>
<dbReference type="CDD" id="cd04734">
    <property type="entry name" value="OYE_like_3_FMN"/>
    <property type="match status" value="1"/>
</dbReference>
<dbReference type="SUPFAM" id="SSF51905">
    <property type="entry name" value="FAD/NAD(P)-binding domain"/>
    <property type="match status" value="1"/>
</dbReference>
<dbReference type="GO" id="GO:0016491">
    <property type="term" value="F:oxidoreductase activity"/>
    <property type="evidence" value="ECO:0007669"/>
    <property type="project" value="UniProtKB-KW"/>
</dbReference>
<dbReference type="GO" id="GO:0008168">
    <property type="term" value="F:methyltransferase activity"/>
    <property type="evidence" value="ECO:0007669"/>
    <property type="project" value="UniProtKB-KW"/>
</dbReference>
<evidence type="ECO:0000259" key="4">
    <source>
        <dbReference type="Pfam" id="PF00724"/>
    </source>
</evidence>
<evidence type="ECO:0000256" key="2">
    <source>
        <dbReference type="ARBA" id="ARBA00022630"/>
    </source>
</evidence>
<gene>
    <name evidence="6" type="primary">dgcA</name>
    <name evidence="6" type="ORF">LT85_1457</name>
</gene>
<evidence type="ECO:0000256" key="3">
    <source>
        <dbReference type="ARBA" id="ARBA00023002"/>
    </source>
</evidence>
<dbReference type="KEGG" id="care:LT85_1457"/>
<dbReference type="GO" id="GO:0032259">
    <property type="term" value="P:methylation"/>
    <property type="evidence" value="ECO:0007669"/>
    <property type="project" value="UniProtKB-KW"/>
</dbReference>
<organism evidence="6 7">
    <name type="scientific">Collimonas arenae</name>
    <dbReference type="NCBI Taxonomy" id="279058"/>
    <lineage>
        <taxon>Bacteria</taxon>
        <taxon>Pseudomonadati</taxon>
        <taxon>Pseudomonadota</taxon>
        <taxon>Betaproteobacteria</taxon>
        <taxon>Burkholderiales</taxon>
        <taxon>Oxalobacteraceae</taxon>
        <taxon>Collimonas</taxon>
    </lineage>
</organism>
<evidence type="ECO:0000313" key="7">
    <source>
        <dbReference type="Proteomes" id="UP000030302"/>
    </source>
</evidence>
<dbReference type="Gene3D" id="3.20.20.70">
    <property type="entry name" value="Aldolase class I"/>
    <property type="match status" value="1"/>
</dbReference>
<keyword evidence="3" id="KW-0560">Oxidoreductase</keyword>
<evidence type="ECO:0000259" key="5">
    <source>
        <dbReference type="Pfam" id="PF07992"/>
    </source>
</evidence>
<dbReference type="InterPro" id="IPR001155">
    <property type="entry name" value="OxRdtase_FMN_N"/>
</dbReference>
<evidence type="ECO:0000256" key="1">
    <source>
        <dbReference type="ARBA" id="ARBA00011048"/>
    </source>
</evidence>
<proteinExistence type="inferred from homology"/>
<dbReference type="PANTHER" id="PTHR43656">
    <property type="entry name" value="BINDING OXIDOREDUCTASE, PUTATIVE (AFU_ORTHOLOGUE AFUA_2G08260)-RELATED"/>
    <property type="match status" value="1"/>
</dbReference>
<dbReference type="Pfam" id="PF00724">
    <property type="entry name" value="Oxidored_FMN"/>
    <property type="match status" value="1"/>
</dbReference>
<dbReference type="InterPro" id="IPR036188">
    <property type="entry name" value="FAD/NAD-bd_sf"/>
</dbReference>
<protein>
    <submittedName>
        <fullName evidence="6">DgcA Dimethylglycine demethylase subunit A</fullName>
    </submittedName>
</protein>
<dbReference type="Gene3D" id="3.40.50.720">
    <property type="entry name" value="NAD(P)-binding Rossmann-like Domain"/>
    <property type="match status" value="1"/>
</dbReference>
<dbReference type="Proteomes" id="UP000030302">
    <property type="component" value="Chromosome"/>
</dbReference>
<sequence>MRYPTLFSPLTLNQVTLRNRVVSTAHAEVYADAGGLPGERYIRYYEEKAKGGLGLAICGGSSTVSIDSPQGWWKSVNLTTDKVIEPLARLAEAMHRHGAKIMIQATHMGRRTAWHGENWPHLVSPSGIREPVHRGNAKIIEIEEIRRIVADFAAAAKRVKQAGMDGIEISAAHQQLIDQFWSPRVNQRTDEYGGSLENRMRFGIEVLTAVREAVGSDFCVGMRMCGDEFHEDGVDHETAKQIAQAMSASGLIDFLSVVGSGADTHNTLANCMPPMALPPEPFVHLAAGIKAVSKVPVMHAQSIRDAGQAERILSSGMVDLVGMTRAQIADPHMVIKIRDGREDEIKQCVGANYCIDRQYNGLDVLCVQNAATSREQSMPHQIAKSRGAKRKVVVVGAGPAGLEAARVARERGHEVVLFERSEVVGGQINLAAKAPQREQMAGIVRWFDMETKRLGVDRRLGVDADEAMILAEQPDIVVLATGGSNYTSQVAAWGIAEGLSVSSWDILQGRVAPGKNVLVYDGISTHAGFGVADFLASRGSLVEIVTPDVKIADDTGGTTFPIFYRRLYAQGVIPTPNYWLDRVYAEGDKKVAVLRNEYTEVQEERVVDQVVIENGILPNDQLYWSLKPQSLNRGQIDVNKLFAAEPQPALSEPLGDGRFLLFRVGDCISMHNIHAAIYDSLRLCKDF</sequence>
<dbReference type="EMBL" id="CP009962">
    <property type="protein sequence ID" value="AIY40615.1"/>
    <property type="molecule type" value="Genomic_DNA"/>
</dbReference>
<dbReference type="PRINTS" id="PR00419">
    <property type="entry name" value="ADXRDTASE"/>
</dbReference>
<keyword evidence="6" id="KW-0808">Transferase</keyword>
<dbReference type="GO" id="GO:0010181">
    <property type="term" value="F:FMN binding"/>
    <property type="evidence" value="ECO:0007669"/>
    <property type="project" value="InterPro"/>
</dbReference>
<feature type="domain" description="NADH:flavin oxidoreductase/NADH oxidase N-terminal" evidence="4">
    <location>
        <begin position="6"/>
        <end position="344"/>
    </location>
</feature>